<sequence>MQAFVGRLDHQCYAVLALVTHRAGAVAVPLHDLARDAALDFDLNFIGLALAALDLAVNEPVAVERRNVQIENPLVAVKLQATSVGCTATLLHQRGQVQPEAVQWITFVHLNRLYSPLILPSELLIK</sequence>
<organism evidence="1">
    <name type="scientific">mine drainage metagenome</name>
    <dbReference type="NCBI Taxonomy" id="410659"/>
    <lineage>
        <taxon>unclassified sequences</taxon>
        <taxon>metagenomes</taxon>
        <taxon>ecological metagenomes</taxon>
    </lineage>
</organism>
<dbReference type="AlphaFoldDB" id="A0A1J5NWE0"/>
<accession>A0A1J5NWE0</accession>
<evidence type="ECO:0000313" key="1">
    <source>
        <dbReference type="EMBL" id="OIQ63537.1"/>
    </source>
</evidence>
<comment type="caution">
    <text evidence="1">The sequence shown here is derived from an EMBL/GenBank/DDBJ whole genome shotgun (WGS) entry which is preliminary data.</text>
</comment>
<gene>
    <name evidence="1" type="ORF">GALL_549230</name>
</gene>
<reference evidence="1" key="1">
    <citation type="submission" date="2016-10" db="EMBL/GenBank/DDBJ databases">
        <title>Sequence of Gallionella enrichment culture.</title>
        <authorList>
            <person name="Poehlein A."/>
            <person name="Muehling M."/>
            <person name="Daniel R."/>
        </authorList>
    </citation>
    <scope>NUCLEOTIDE SEQUENCE</scope>
</reference>
<dbReference type="EMBL" id="MLJW01008925">
    <property type="protein sequence ID" value="OIQ63537.1"/>
    <property type="molecule type" value="Genomic_DNA"/>
</dbReference>
<proteinExistence type="predicted"/>
<name>A0A1J5NWE0_9ZZZZ</name>
<protein>
    <submittedName>
        <fullName evidence="1">Uncharacterized protein</fullName>
    </submittedName>
</protein>